<organism evidence="2 3">
    <name type="scientific">Claviceps pusilla</name>
    <dbReference type="NCBI Taxonomy" id="123648"/>
    <lineage>
        <taxon>Eukaryota</taxon>
        <taxon>Fungi</taxon>
        <taxon>Dikarya</taxon>
        <taxon>Ascomycota</taxon>
        <taxon>Pezizomycotina</taxon>
        <taxon>Sordariomycetes</taxon>
        <taxon>Hypocreomycetidae</taxon>
        <taxon>Hypocreales</taxon>
        <taxon>Clavicipitaceae</taxon>
        <taxon>Claviceps</taxon>
    </lineage>
</organism>
<name>A0A9P7SVU6_9HYPO</name>
<gene>
    <name evidence="2" type="ORF">E4U43_006269</name>
</gene>
<dbReference type="Proteomes" id="UP000748025">
    <property type="component" value="Unassembled WGS sequence"/>
</dbReference>
<feature type="compositionally biased region" description="Polar residues" evidence="1">
    <location>
        <begin position="177"/>
        <end position="189"/>
    </location>
</feature>
<proteinExistence type="predicted"/>
<feature type="non-terminal residue" evidence="2">
    <location>
        <position position="189"/>
    </location>
</feature>
<feature type="compositionally biased region" description="Low complexity" evidence="1">
    <location>
        <begin position="94"/>
        <end position="105"/>
    </location>
</feature>
<evidence type="ECO:0000313" key="2">
    <source>
        <dbReference type="EMBL" id="KAG5983464.1"/>
    </source>
</evidence>
<feature type="non-terminal residue" evidence="2">
    <location>
        <position position="1"/>
    </location>
</feature>
<feature type="region of interest" description="Disordered" evidence="1">
    <location>
        <begin position="169"/>
        <end position="189"/>
    </location>
</feature>
<reference evidence="2" key="1">
    <citation type="journal article" date="2020" name="bioRxiv">
        <title>Whole genome comparisons of ergot fungi reveals the divergence and evolution of species within the genus Claviceps are the result of varying mechanisms driving genome evolution and host range expansion.</title>
        <authorList>
            <person name="Wyka S.A."/>
            <person name="Mondo S.J."/>
            <person name="Liu M."/>
            <person name="Dettman J."/>
            <person name="Nalam V."/>
            <person name="Broders K.D."/>
        </authorList>
    </citation>
    <scope>NUCLEOTIDE SEQUENCE</scope>
    <source>
        <strain evidence="2">CCC 602</strain>
    </source>
</reference>
<evidence type="ECO:0000256" key="1">
    <source>
        <dbReference type="SAM" id="MobiDB-lite"/>
    </source>
</evidence>
<comment type="caution">
    <text evidence="2">The sequence shown here is derived from an EMBL/GenBank/DDBJ whole genome shotgun (WGS) entry which is preliminary data.</text>
</comment>
<accession>A0A9P7SVU6</accession>
<evidence type="ECO:0000313" key="3">
    <source>
        <dbReference type="Proteomes" id="UP000748025"/>
    </source>
</evidence>
<dbReference type="EMBL" id="SRPW01004306">
    <property type="protein sequence ID" value="KAG5983464.1"/>
    <property type="molecule type" value="Genomic_DNA"/>
</dbReference>
<keyword evidence="3" id="KW-1185">Reference proteome</keyword>
<sequence>TTITIKPARLHPTLPTPTFSLRALRLPFTSPGQKSHPLVLPMLRHLSSSSILQETILPAWTRPRTHRPPLPPNPLLPTRNAHSSINNHPARTAPKSSPPRSTTLPSRRKTPPAEAPLANPSHTQTRRLPRRDPLPALHRIVPCLRLRCSSVVITSSSRRHLSHSINPMFRRARPTGPLQTISTDKGGNI</sequence>
<feature type="region of interest" description="Disordered" evidence="1">
    <location>
        <begin position="60"/>
        <end position="133"/>
    </location>
</feature>
<dbReference type="AlphaFoldDB" id="A0A9P7SVU6"/>
<protein>
    <submittedName>
        <fullName evidence="2">Uncharacterized protein</fullName>
    </submittedName>
</protein>